<dbReference type="InterPro" id="IPR020846">
    <property type="entry name" value="MFS_dom"/>
</dbReference>
<proteinExistence type="predicted"/>
<dbReference type="GO" id="GO:0022857">
    <property type="term" value="F:transmembrane transporter activity"/>
    <property type="evidence" value="ECO:0007669"/>
    <property type="project" value="InterPro"/>
</dbReference>
<feature type="transmembrane region" description="Helical" evidence="6">
    <location>
        <begin position="312"/>
        <end position="334"/>
    </location>
</feature>
<keyword evidence="4 6" id="KW-0472">Membrane</keyword>
<feature type="region of interest" description="Disordered" evidence="5">
    <location>
        <begin position="1"/>
        <end position="36"/>
    </location>
</feature>
<evidence type="ECO:0000256" key="1">
    <source>
        <dbReference type="ARBA" id="ARBA00004141"/>
    </source>
</evidence>
<evidence type="ECO:0000313" key="9">
    <source>
        <dbReference type="Proteomes" id="UP000249497"/>
    </source>
</evidence>
<evidence type="ECO:0000256" key="5">
    <source>
        <dbReference type="SAM" id="MobiDB-lite"/>
    </source>
</evidence>
<dbReference type="EMBL" id="KZ824784">
    <property type="protein sequence ID" value="RAH83191.1"/>
    <property type="molecule type" value="Genomic_DNA"/>
</dbReference>
<feature type="domain" description="Major facilitator superfamily (MFS) profile" evidence="7">
    <location>
        <begin position="48"/>
        <end position="498"/>
    </location>
</feature>
<dbReference type="PANTHER" id="PTHR23502">
    <property type="entry name" value="MAJOR FACILITATOR SUPERFAMILY"/>
    <property type="match status" value="1"/>
</dbReference>
<evidence type="ECO:0000256" key="3">
    <source>
        <dbReference type="ARBA" id="ARBA00022989"/>
    </source>
</evidence>
<name>A0A8T8X575_ASPJA</name>
<organism evidence="8 9">
    <name type="scientific">Aspergillus japonicus CBS 114.51</name>
    <dbReference type="NCBI Taxonomy" id="1448312"/>
    <lineage>
        <taxon>Eukaryota</taxon>
        <taxon>Fungi</taxon>
        <taxon>Dikarya</taxon>
        <taxon>Ascomycota</taxon>
        <taxon>Pezizomycotina</taxon>
        <taxon>Eurotiomycetes</taxon>
        <taxon>Eurotiomycetidae</taxon>
        <taxon>Eurotiales</taxon>
        <taxon>Aspergillaceae</taxon>
        <taxon>Aspergillus</taxon>
        <taxon>Aspergillus subgen. Circumdati</taxon>
    </lineage>
</organism>
<gene>
    <name evidence="8" type="ORF">BO86DRAFT_309614</name>
</gene>
<dbReference type="InterPro" id="IPR036259">
    <property type="entry name" value="MFS_trans_sf"/>
</dbReference>
<reference evidence="8 9" key="1">
    <citation type="submission" date="2018-02" db="EMBL/GenBank/DDBJ databases">
        <title>The genomes of Aspergillus section Nigri reveals drivers in fungal speciation.</title>
        <authorList>
            <consortium name="DOE Joint Genome Institute"/>
            <person name="Vesth T.C."/>
            <person name="Nybo J."/>
            <person name="Theobald S."/>
            <person name="Brandl J."/>
            <person name="Frisvad J.C."/>
            <person name="Nielsen K.F."/>
            <person name="Lyhne E.K."/>
            <person name="Kogle M.E."/>
            <person name="Kuo A."/>
            <person name="Riley R."/>
            <person name="Clum A."/>
            <person name="Nolan M."/>
            <person name="Lipzen A."/>
            <person name="Salamov A."/>
            <person name="Henrissat B."/>
            <person name="Wiebenga A."/>
            <person name="De vries R.P."/>
            <person name="Grigoriev I.V."/>
            <person name="Mortensen U.H."/>
            <person name="Andersen M.R."/>
            <person name="Baker S.E."/>
        </authorList>
    </citation>
    <scope>NUCLEOTIDE SEQUENCE [LARGE SCALE GENOMIC DNA]</scope>
    <source>
        <strain evidence="8 9">CBS 114.51</strain>
    </source>
</reference>
<evidence type="ECO:0000256" key="2">
    <source>
        <dbReference type="ARBA" id="ARBA00022692"/>
    </source>
</evidence>
<dbReference type="Pfam" id="PF07690">
    <property type="entry name" value="MFS_1"/>
    <property type="match status" value="1"/>
</dbReference>
<evidence type="ECO:0000313" key="8">
    <source>
        <dbReference type="EMBL" id="RAH83191.1"/>
    </source>
</evidence>
<protein>
    <submittedName>
        <fullName evidence="8">MFS general substrate transporter</fullName>
    </submittedName>
</protein>
<comment type="subcellular location">
    <subcellularLocation>
        <location evidence="1">Membrane</location>
        <topology evidence="1">Multi-pass membrane protein</topology>
    </subcellularLocation>
</comment>
<feature type="transmembrane region" description="Helical" evidence="6">
    <location>
        <begin position="84"/>
        <end position="102"/>
    </location>
</feature>
<dbReference type="GO" id="GO:0005886">
    <property type="term" value="C:plasma membrane"/>
    <property type="evidence" value="ECO:0007669"/>
    <property type="project" value="TreeGrafter"/>
</dbReference>
<dbReference type="Proteomes" id="UP000249497">
    <property type="component" value="Unassembled WGS sequence"/>
</dbReference>
<feature type="transmembrane region" description="Helical" evidence="6">
    <location>
        <begin position="200"/>
        <end position="222"/>
    </location>
</feature>
<dbReference type="GeneID" id="37171511"/>
<feature type="transmembrane region" description="Helical" evidence="6">
    <location>
        <begin position="386"/>
        <end position="408"/>
    </location>
</feature>
<sequence>MDEDKGTSNHIDYADEQGLEDGYDAKPAEPALDPQDPKNWPLLTKITTYMTICCFTFLANVNSSNFTVATKAIVAEFHVSSTDAGHLVSLNVFFFGLGNLAWVPLMRVFGKRPVYLAALLGLSMMNVWSAKATGYSELLGARIMSGLAAAAADATVPAVVGDMVRPEGRGHWLMIFHLALTSGLFVGPLINAYIVQDAGWRWMCWFLAIASGVVWVVGIFTIRETTYLPSRPKASQDKSHNSVWSVLALKQGYNPDASFLRTVKAILSAAAYPQLLWCAFTIGVSVGWNIVVQLSASRTFTSAPYNWPAGDIGLLSLAGFIGSLLAFYVGGRLIDQISTRYTQRRGGDRQPEYRLPALVVPGVIGPGGILIFGLCIAHQTHWMGVAVGYAMQAFGVAAISNVAVTYALDCYQRVSCVLFLPLPPKPSNICVLGGMQIAGEALVIIFVIRNTIGMLLSLYASDWIARQGVAVVFGEMTAIQAASLLLAVPLFFGGGRLRALTGRYGPNRGD</sequence>
<feature type="transmembrane region" description="Helical" evidence="6">
    <location>
        <begin position="139"/>
        <end position="160"/>
    </location>
</feature>
<evidence type="ECO:0000256" key="4">
    <source>
        <dbReference type="ARBA" id="ARBA00023136"/>
    </source>
</evidence>
<feature type="transmembrane region" description="Helical" evidence="6">
    <location>
        <begin position="172"/>
        <end position="194"/>
    </location>
</feature>
<feature type="transmembrane region" description="Helical" evidence="6">
    <location>
        <begin position="271"/>
        <end position="292"/>
    </location>
</feature>
<keyword evidence="9" id="KW-1185">Reference proteome</keyword>
<keyword evidence="3 6" id="KW-1133">Transmembrane helix</keyword>
<accession>A0A8T8X575</accession>
<dbReference type="RefSeq" id="XP_025529085.1">
    <property type="nucleotide sequence ID" value="XM_025667819.1"/>
</dbReference>
<dbReference type="SUPFAM" id="SSF103473">
    <property type="entry name" value="MFS general substrate transporter"/>
    <property type="match status" value="1"/>
</dbReference>
<evidence type="ECO:0000259" key="7">
    <source>
        <dbReference type="PROSITE" id="PS50850"/>
    </source>
</evidence>
<dbReference type="PANTHER" id="PTHR23502:SF160">
    <property type="entry name" value="MAJOR FACILITATOR SUPERFAMILY (MFS) PROFILE DOMAIN-CONTAINING PROTEIN-RELATED"/>
    <property type="match status" value="1"/>
</dbReference>
<keyword evidence="2 6" id="KW-0812">Transmembrane</keyword>
<feature type="transmembrane region" description="Helical" evidence="6">
    <location>
        <begin position="468"/>
        <end position="493"/>
    </location>
</feature>
<dbReference type="OrthoDB" id="268400at2759"/>
<dbReference type="AlphaFoldDB" id="A0A8T8X575"/>
<feature type="transmembrane region" description="Helical" evidence="6">
    <location>
        <begin position="355"/>
        <end position="380"/>
    </location>
</feature>
<dbReference type="Gene3D" id="1.20.1250.20">
    <property type="entry name" value="MFS general substrate transporter like domains"/>
    <property type="match status" value="1"/>
</dbReference>
<evidence type="ECO:0000256" key="6">
    <source>
        <dbReference type="SAM" id="Phobius"/>
    </source>
</evidence>
<dbReference type="InterPro" id="IPR011701">
    <property type="entry name" value="MFS"/>
</dbReference>
<dbReference type="PROSITE" id="PS50850">
    <property type="entry name" value="MFS"/>
    <property type="match status" value="1"/>
</dbReference>